<reference evidence="2" key="1">
    <citation type="journal article" date="2019" name="bioRxiv">
        <title>The Genome of the Zebra Mussel, Dreissena polymorpha: A Resource for Invasive Species Research.</title>
        <authorList>
            <person name="McCartney M.A."/>
            <person name="Auch B."/>
            <person name="Kono T."/>
            <person name="Mallez S."/>
            <person name="Zhang Y."/>
            <person name="Obille A."/>
            <person name="Becker A."/>
            <person name="Abrahante J.E."/>
            <person name="Garbe J."/>
            <person name="Badalamenti J.P."/>
            <person name="Herman A."/>
            <person name="Mangelson H."/>
            <person name="Liachko I."/>
            <person name="Sullivan S."/>
            <person name="Sone E.D."/>
            <person name="Koren S."/>
            <person name="Silverstein K.A.T."/>
            <person name="Beckman K.B."/>
            <person name="Gohl D.M."/>
        </authorList>
    </citation>
    <scope>NUCLEOTIDE SEQUENCE</scope>
    <source>
        <strain evidence="2">Duluth1</strain>
        <tissue evidence="2">Whole animal</tissue>
    </source>
</reference>
<protein>
    <submittedName>
        <fullName evidence="2">Uncharacterized protein</fullName>
    </submittedName>
</protein>
<keyword evidence="3" id="KW-1185">Reference proteome</keyword>
<name>A0A9D4FK55_DREPO</name>
<dbReference type="AlphaFoldDB" id="A0A9D4FK55"/>
<proteinExistence type="predicted"/>
<organism evidence="2 3">
    <name type="scientific">Dreissena polymorpha</name>
    <name type="common">Zebra mussel</name>
    <name type="synonym">Mytilus polymorpha</name>
    <dbReference type="NCBI Taxonomy" id="45954"/>
    <lineage>
        <taxon>Eukaryota</taxon>
        <taxon>Metazoa</taxon>
        <taxon>Spiralia</taxon>
        <taxon>Lophotrochozoa</taxon>
        <taxon>Mollusca</taxon>
        <taxon>Bivalvia</taxon>
        <taxon>Autobranchia</taxon>
        <taxon>Heteroconchia</taxon>
        <taxon>Euheterodonta</taxon>
        <taxon>Imparidentia</taxon>
        <taxon>Neoheterodontei</taxon>
        <taxon>Myida</taxon>
        <taxon>Dreissenoidea</taxon>
        <taxon>Dreissenidae</taxon>
        <taxon>Dreissena</taxon>
    </lineage>
</organism>
<dbReference type="Proteomes" id="UP000828390">
    <property type="component" value="Unassembled WGS sequence"/>
</dbReference>
<feature type="compositionally biased region" description="Low complexity" evidence="1">
    <location>
        <begin position="143"/>
        <end position="156"/>
    </location>
</feature>
<feature type="region of interest" description="Disordered" evidence="1">
    <location>
        <begin position="131"/>
        <end position="176"/>
    </location>
</feature>
<dbReference type="EMBL" id="JAIWYP010000007">
    <property type="protein sequence ID" value="KAH3799812.1"/>
    <property type="molecule type" value="Genomic_DNA"/>
</dbReference>
<evidence type="ECO:0000256" key="1">
    <source>
        <dbReference type="SAM" id="MobiDB-lite"/>
    </source>
</evidence>
<sequence length="311" mass="35778">MSLFCVQTHDLSWQDRTVNIELMISPARSQLLYNKHKGLKTKYEQVESNLEREKESYLRSYKTDQRLMERQKEQYSKRRNTIILRRAVAERRRSSFGGRSSAPARLEADFLGSSEMRPTFVTEINLRESKSADPRMTVPSRNPELTTLLPPLTADTPDFRNLSPCTMNTSPSAGKPFLERKKSVRFERLTSGCRRGAKIDENTQIEEDSSVLPIEDRIKRFLKSQGDFNKRVPEKINLVDSKKLQPIINRSLNGTLSVNLGKLENAFDEFCVDESDEGLHRMVRYAARLKANVRNAQNSSIMPRRASVFAM</sequence>
<comment type="caution">
    <text evidence="2">The sequence shown here is derived from an EMBL/GenBank/DDBJ whole genome shotgun (WGS) entry which is preliminary data.</text>
</comment>
<reference evidence="2" key="2">
    <citation type="submission" date="2020-11" db="EMBL/GenBank/DDBJ databases">
        <authorList>
            <person name="McCartney M.A."/>
            <person name="Auch B."/>
            <person name="Kono T."/>
            <person name="Mallez S."/>
            <person name="Becker A."/>
            <person name="Gohl D.M."/>
            <person name="Silverstein K.A.T."/>
            <person name="Koren S."/>
            <person name="Bechman K.B."/>
            <person name="Herman A."/>
            <person name="Abrahante J.E."/>
            <person name="Garbe J."/>
        </authorList>
    </citation>
    <scope>NUCLEOTIDE SEQUENCE</scope>
    <source>
        <strain evidence="2">Duluth1</strain>
        <tissue evidence="2">Whole animal</tissue>
    </source>
</reference>
<accession>A0A9D4FK55</accession>
<feature type="compositionally biased region" description="Polar residues" evidence="1">
    <location>
        <begin position="163"/>
        <end position="172"/>
    </location>
</feature>
<evidence type="ECO:0000313" key="3">
    <source>
        <dbReference type="Proteomes" id="UP000828390"/>
    </source>
</evidence>
<dbReference type="OrthoDB" id="6077476at2759"/>
<gene>
    <name evidence="2" type="ORF">DPMN_153428</name>
</gene>
<evidence type="ECO:0000313" key="2">
    <source>
        <dbReference type="EMBL" id="KAH3799812.1"/>
    </source>
</evidence>